<feature type="region of interest" description="Disordered" evidence="6">
    <location>
        <begin position="178"/>
        <end position="199"/>
    </location>
</feature>
<dbReference type="SUPFAM" id="SSF69322">
    <property type="entry name" value="Tricorn protease domain 2"/>
    <property type="match status" value="1"/>
</dbReference>
<dbReference type="GO" id="GO:0000049">
    <property type="term" value="F:tRNA binding"/>
    <property type="evidence" value="ECO:0007669"/>
    <property type="project" value="TreeGrafter"/>
</dbReference>
<dbReference type="GO" id="GO:0005829">
    <property type="term" value="C:cytosol"/>
    <property type="evidence" value="ECO:0007669"/>
    <property type="project" value="TreeGrafter"/>
</dbReference>
<reference evidence="12 13" key="1">
    <citation type="journal article" date="2013" name="PLoS Genet.">
        <title>The genome and development-dependent transcriptomes of Pyronema confluens: a window into fungal evolution.</title>
        <authorList>
            <person name="Traeger S."/>
            <person name="Altegoer F."/>
            <person name="Freitag M."/>
            <person name="Gabaldon T."/>
            <person name="Kempken F."/>
            <person name="Kumar A."/>
            <person name="Marcet-Houben M."/>
            <person name="Poggeler S."/>
            <person name="Stajich J.E."/>
            <person name="Nowrousian M."/>
        </authorList>
    </citation>
    <scope>NUCLEOTIDE SEQUENCE [LARGE SCALE GENOMIC DNA]</scope>
    <source>
        <strain evidence="13">CBS 100304</strain>
        <tissue evidence="12">Vegetative mycelium</tissue>
    </source>
</reference>
<feature type="compositionally biased region" description="Basic and acidic residues" evidence="6">
    <location>
        <begin position="183"/>
        <end position="199"/>
    </location>
</feature>
<gene>
    <name evidence="12" type="ORF">PCON_11356</name>
</gene>
<comment type="pathway">
    <text evidence="1">tRNA modification; 5-methoxycarbonylmethyl-2-thiouridine-tRNA biosynthesis.</text>
</comment>
<proteinExistence type="inferred from homology"/>
<keyword evidence="3 5" id="KW-0963">Cytoplasm</keyword>
<dbReference type="SUPFAM" id="SSF82171">
    <property type="entry name" value="DPP6 N-terminal domain-like"/>
    <property type="match status" value="1"/>
</dbReference>
<dbReference type="PIRSF" id="PIRSF017233">
    <property type="entry name" value="IKAP"/>
    <property type="match status" value="1"/>
</dbReference>
<dbReference type="Pfam" id="PF23797">
    <property type="entry name" value="Beta-prop_ELP1_2nd"/>
    <property type="match status" value="1"/>
</dbReference>
<dbReference type="AlphaFoldDB" id="U4L624"/>
<accession>U4L624</accession>
<keyword evidence="13" id="KW-1185">Reference proteome</keyword>
<feature type="domain" description="ELP1 first N-terminal beta-propeller" evidence="7">
    <location>
        <begin position="1"/>
        <end position="354"/>
    </location>
</feature>
<dbReference type="GO" id="GO:0005634">
    <property type="term" value="C:nucleus"/>
    <property type="evidence" value="ECO:0007669"/>
    <property type="project" value="UniProtKB-SubCell"/>
</dbReference>
<evidence type="ECO:0000259" key="9">
    <source>
        <dbReference type="Pfam" id="PF23878"/>
    </source>
</evidence>
<dbReference type="Pfam" id="PF23936">
    <property type="entry name" value="HB_ELP1"/>
    <property type="match status" value="1"/>
</dbReference>
<dbReference type="OMA" id="WRESLYC"/>
<evidence type="ECO:0000256" key="1">
    <source>
        <dbReference type="ARBA" id="ARBA00005043"/>
    </source>
</evidence>
<dbReference type="eggNOG" id="KOG1920">
    <property type="taxonomic scope" value="Eukaryota"/>
</dbReference>
<dbReference type="InterPro" id="IPR056164">
    <property type="entry name" value="Beta-prop_ELP1_1st"/>
</dbReference>
<evidence type="ECO:0000313" key="13">
    <source>
        <dbReference type="Proteomes" id="UP000018144"/>
    </source>
</evidence>
<dbReference type="Gene3D" id="1.25.40.470">
    <property type="match status" value="1"/>
</dbReference>
<name>U4L624_PYROM</name>
<evidence type="ECO:0000256" key="5">
    <source>
        <dbReference type="PIRNR" id="PIRNR017233"/>
    </source>
</evidence>
<dbReference type="EMBL" id="HF935642">
    <property type="protein sequence ID" value="CCX11762.1"/>
    <property type="molecule type" value="Genomic_DNA"/>
</dbReference>
<evidence type="ECO:0000256" key="4">
    <source>
        <dbReference type="ARBA" id="ARBA00022694"/>
    </source>
</evidence>
<comment type="subcellular location">
    <subcellularLocation>
        <location evidence="5">Cytoplasm</location>
    </subcellularLocation>
    <subcellularLocation>
        <location evidence="5">Nucleus</location>
    </subcellularLocation>
</comment>
<dbReference type="PANTHER" id="PTHR12747">
    <property type="entry name" value="ELONGATOR COMPLEX PROTEIN 1"/>
    <property type="match status" value="1"/>
</dbReference>
<comment type="similarity">
    <text evidence="2 5">Belongs to the ELP1/IKA1 family.</text>
</comment>
<dbReference type="OrthoDB" id="40048at2759"/>
<feature type="domain" description="ELP1 three-helical bundle" evidence="11">
    <location>
        <begin position="1051"/>
        <end position="1224"/>
    </location>
</feature>
<dbReference type="Pfam" id="PF04762">
    <property type="entry name" value="Beta-prop_ELP1_1st"/>
    <property type="match status" value="1"/>
</dbReference>
<dbReference type="GO" id="GO:0033588">
    <property type="term" value="C:elongator holoenzyme complex"/>
    <property type="evidence" value="ECO:0007669"/>
    <property type="project" value="InterPro"/>
</dbReference>
<dbReference type="InterPro" id="IPR056165">
    <property type="entry name" value="Beta-prop_ELP1_2nd"/>
</dbReference>
<organism evidence="12 13">
    <name type="scientific">Pyronema omphalodes (strain CBS 100304)</name>
    <name type="common">Pyronema confluens</name>
    <dbReference type="NCBI Taxonomy" id="1076935"/>
    <lineage>
        <taxon>Eukaryota</taxon>
        <taxon>Fungi</taxon>
        <taxon>Dikarya</taxon>
        <taxon>Ascomycota</taxon>
        <taxon>Pezizomycotina</taxon>
        <taxon>Pezizomycetes</taxon>
        <taxon>Pezizales</taxon>
        <taxon>Pyronemataceae</taxon>
        <taxon>Pyronema</taxon>
    </lineage>
</organism>
<evidence type="ECO:0000256" key="2">
    <source>
        <dbReference type="ARBA" id="ARBA00006086"/>
    </source>
</evidence>
<feature type="region of interest" description="Disordered" evidence="6">
    <location>
        <begin position="1137"/>
        <end position="1160"/>
    </location>
</feature>
<evidence type="ECO:0000313" key="12">
    <source>
        <dbReference type="EMBL" id="CCX11762.1"/>
    </source>
</evidence>
<sequence length="1258" mass="139704">MRNLLKTEQSSFWVESTTVPDAPISASTWDVAHGQLICAFGPSEGEGLVELSRVSPTEQNVITSWEDPNYGKIISLHYLADSASTCVIFSNGDIVLVREEPTVEVEIVGSIEGGITAAAWSPDEEIIAITTVARNLTLMTREFEPIEEVTFSAEDLKASRHVSVGWGKAETQFQGKHAKAGQHLKDPTVPDHVDTGKLSEQDDGETVITWRGDGAYLAVSTTEDGEKRLIRVYSREGQLDSVSEPVDGFESPLTWRPVGNLIAGIQRLPDKTDVIFFERNGLRHGQFTLRTGEQTPSVDLRVQKMFWNGDSTVLAICLSDRVQLWCMGNYHYYLKQEIMLPSGSSNCDFIWHPERPLEFAITTGANANINKFVWNTATGSNVQPTDYGVVAVADGDKIKITPMRVANVPPPMALCEASLQQTPVDIAVSPSGKRIVALQHTGIDLVSWSYKPISEPVVSSKIATTDGPETYRQACFLDDNTLCLLGDNESGQSVLRCLALDEAGQVERDDFYPYEHIQLDLPCSTLKSTGTAGSVLLQEQCGNVVLYNLEGKTHSPVCKLPGSCPWMESVTLDEQITVFGLSEGGRLYANERMLASSVTSFSVTSAHLIYTTSQHVIKFIHLVSNIHDLEVPSDEVTADERCRNVERGSRLVCVMPSIFAVVLQMPRGNLETIYPRALVLAGVRRSIEKLKYKKAFLACRDNRVDMNLLYDYAPKQLLENIELFVDQLKRIEYIDLFLSQLREEDVTKTMYRETLASTGPQTAETQPATTTKVNDICNAFITILSSKYLSSNIQNIITAYCCKSPPDHEAALTLITSLKGKDLYEQAITHICFLSDVNKLYDTSLGLYDLEVALMIAQQAQKDPREYLPFLQSLQEMPPLRRHYSIDDKLGRFSKALVSLHAMGEDTFEETRRYAISKELYSDALRLYSSDKPHMDLIMSDYANHLFSSLRYREAGYAFEYLSQTPQAVESYQQAGMWQEALFAASSLSSAEQRTLATELAEVAMENKDYAAAATIFAEHLSDIPAAVAALCKAHSYPAAMRLAALQQQPDLLASIVDPALSDSFSTLSELISDCQAQLSSQLSRILELRIAAAKDPLAFLDGAVDIDVPDNISLAPTNATTSNSIFTRYTGATMQTAQTGVSRKTSKNRRKDERKRARGKKGSVWEEEYLMNSIRRLSERVTETEQDVGKTVEGGWRRGMGERSAALQRGWRRLREELQNVVEKVWEGERLVVGEGGELVKVEKPVVKGEWEGLSLV</sequence>
<evidence type="ECO:0000259" key="8">
    <source>
        <dbReference type="Pfam" id="PF23797"/>
    </source>
</evidence>
<dbReference type="InterPro" id="IPR056169">
    <property type="entry name" value="HB_ELP1"/>
</dbReference>
<dbReference type="STRING" id="1076935.U4L624"/>
<dbReference type="Proteomes" id="UP000018144">
    <property type="component" value="Unassembled WGS sequence"/>
</dbReference>
<evidence type="ECO:0000259" key="11">
    <source>
        <dbReference type="Pfam" id="PF23936"/>
    </source>
</evidence>
<dbReference type="InterPro" id="IPR056167">
    <property type="entry name" value="A-sol_ELP1"/>
</dbReference>
<evidence type="ECO:0000256" key="3">
    <source>
        <dbReference type="ARBA" id="ARBA00022490"/>
    </source>
</evidence>
<dbReference type="GO" id="GO:0002926">
    <property type="term" value="P:tRNA wobble base 5-methoxycarbonylmethyl-2-thiouridinylation"/>
    <property type="evidence" value="ECO:0007669"/>
    <property type="project" value="TreeGrafter"/>
</dbReference>
<evidence type="ECO:0000259" key="7">
    <source>
        <dbReference type="Pfam" id="PF04762"/>
    </source>
</evidence>
<feature type="domain" description="ELP1 N-terminal second beta-propeller" evidence="8">
    <location>
        <begin position="392"/>
        <end position="652"/>
    </location>
</feature>
<dbReference type="InterPro" id="IPR006849">
    <property type="entry name" value="Elp1"/>
</dbReference>
<feature type="domain" description="ELP1 alpha-solenoid" evidence="10">
    <location>
        <begin position="676"/>
        <end position="874"/>
    </location>
</feature>
<feature type="domain" description="ELP1 TPR" evidence="9">
    <location>
        <begin position="883"/>
        <end position="1042"/>
    </location>
</feature>
<evidence type="ECO:0000256" key="6">
    <source>
        <dbReference type="SAM" id="MobiDB-lite"/>
    </source>
</evidence>
<dbReference type="PANTHER" id="PTHR12747:SF0">
    <property type="entry name" value="ELONGATOR COMPLEX PROTEIN 1"/>
    <property type="match status" value="1"/>
</dbReference>
<protein>
    <recommendedName>
        <fullName evidence="5">Elongator complex protein 1</fullName>
    </recommendedName>
</protein>
<dbReference type="Pfam" id="PF23925">
    <property type="entry name" value="A-sol_ELP1"/>
    <property type="match status" value="1"/>
</dbReference>
<dbReference type="InterPro" id="IPR056166">
    <property type="entry name" value="TPR_ELP1"/>
</dbReference>
<dbReference type="UniPathway" id="UPA00988"/>
<comment type="function">
    <text evidence="5">Component of the elongator complex which is required for multiple tRNA modifications, including mcm5U (5-methoxycarbonylmethyl uridine), mcm5s2U (5-methoxycarbonylmethyl-2-thiouridine), and ncm5U (5-carbamoylmethyl uridine). The elongator complex catalyzes formation of carboxymethyluridine in the wobble base at position 34 in tRNAs.</text>
</comment>
<keyword evidence="5" id="KW-0539">Nucleus</keyword>
<evidence type="ECO:0000259" key="10">
    <source>
        <dbReference type="Pfam" id="PF23925"/>
    </source>
</evidence>
<keyword evidence="4" id="KW-0819">tRNA processing</keyword>
<dbReference type="Pfam" id="PF23878">
    <property type="entry name" value="TPR_ELP1"/>
    <property type="match status" value="1"/>
</dbReference>